<dbReference type="PROSITE" id="PS00026">
    <property type="entry name" value="CHIT_BIND_I_1"/>
    <property type="match status" value="2"/>
</dbReference>
<evidence type="ECO:0000256" key="8">
    <source>
        <dbReference type="ARBA" id="ARBA00023024"/>
    </source>
</evidence>
<dbReference type="EMBL" id="NIZV01000447">
    <property type="protein sequence ID" value="RSL89514.1"/>
    <property type="molecule type" value="Genomic_DNA"/>
</dbReference>
<evidence type="ECO:0000259" key="16">
    <source>
        <dbReference type="PROSITE" id="PS51910"/>
    </source>
</evidence>
<feature type="domain" description="Chitin-binding type-1" evidence="15">
    <location>
        <begin position="27"/>
        <end position="64"/>
    </location>
</feature>
<dbReference type="PANTHER" id="PTHR11177">
    <property type="entry name" value="CHITINASE"/>
    <property type="match status" value="1"/>
</dbReference>
<dbReference type="PROSITE" id="PS51910">
    <property type="entry name" value="GH18_2"/>
    <property type="match status" value="1"/>
</dbReference>
<dbReference type="Gene3D" id="3.10.50.10">
    <property type="match status" value="1"/>
</dbReference>
<evidence type="ECO:0000313" key="17">
    <source>
        <dbReference type="EMBL" id="RSL89514.1"/>
    </source>
</evidence>
<dbReference type="GO" id="GO:0000272">
    <property type="term" value="P:polysaccharide catabolic process"/>
    <property type="evidence" value="ECO:0007669"/>
    <property type="project" value="UniProtKB-KW"/>
</dbReference>
<keyword evidence="8" id="KW-0146">Chitin degradation</keyword>
<feature type="disulfide bond" evidence="12">
    <location>
        <begin position="58"/>
        <end position="62"/>
    </location>
</feature>
<keyword evidence="5" id="KW-0964">Secreted</keyword>
<evidence type="ECO:0000256" key="7">
    <source>
        <dbReference type="ARBA" id="ARBA00022801"/>
    </source>
</evidence>
<dbReference type="Proteomes" id="UP000288429">
    <property type="component" value="Unassembled WGS sequence"/>
</dbReference>
<dbReference type="InterPro" id="IPR001223">
    <property type="entry name" value="Glyco_hydro18_cat"/>
</dbReference>
<evidence type="ECO:0000256" key="14">
    <source>
        <dbReference type="SAM" id="SignalP"/>
    </source>
</evidence>
<keyword evidence="9" id="KW-0119">Carbohydrate metabolism</keyword>
<dbReference type="SUPFAM" id="SSF57016">
    <property type="entry name" value="Plant lectins/antimicrobial peptides"/>
    <property type="match status" value="2"/>
</dbReference>
<sequence length="1360" mass="150679">MSFAKGRFRLFLLLFLIVQLLSVAVYAAECSKTKLCATGCCSSAGYCGTTTDHCGKGCQSTCDFKLECDKNNPCKGNACCSKHGHCGLGPDFCSKDNCVAGCEAKGECDPGGFGANFANHTKCPLNVCCSKHGYCGTTKEFCGKNTVNRPSCSSKSSPMRRVVGYIEGWASTRPCDSFKPSDIPDGVYTHINFAFASINPKTFQIVPASSNDPALYRELTLKKKIDPNLKVFIAIGGWAFNDPGPTVTTFSDIARSEANQRTFIKSLISFMATYGFDGVDIDWEYPAADDREGREEDYDNLPKFLSNIKSALKQSGERNGLSIAIPASYWYLQHFDLAKISKYVDYFNVMTYDFHGSWDTPKSWLGNHLNSHTNLTEIKDAFDLLWRNKIDPDQVNMGLAFYARTFSVSNPGCMSPGCLFDAGGPAESCTDAVGVMSNPEIMRKSGGKIGQGELDKTATVKILKFGRTWLTYDDVDTWKLKLDFARSQCLGGAMVWAISQDTSEGKFSKQLQQATGYKSRAVTTFNSSVALGGGVFKETTENEANGDVGNSQCRWTNCGQTCPSGWSAVKREDPYRKNSKELMLDDTGCGGNGIRTFCCPPGKQPFCQWLFHNNGKCSPGCPERAGDEEMFEVASLSAACNNGKAQVACCRGDTPGLDVYRQYKWYGKEHDCAIDLGSKQCGWSSTFNMPLTSSWDGSGAQVCRDSKGKRGTRPICGDESDPSKAHFTNCEWADNFDLGLTNIADRSQCNGNCPSGKVKVALEVNKYMCSKGTLAYCCDVEATFSTKDIDDDDLEGLLKAWVKKPTCPKIDVSELSSRSTDTTPSSVSEQLASLVRRASSVTVPSAAAVKLTMEHIMEHAPNSPETKEYREMFDRAFGTRWKHVTAAYMADLWFPHKGAMSMALPAVNIMCHMNEEEKAAKDAGGGGGSSKPLICLWKDLEAIDPGLLQDPEDVESDLTGPAMEDLEDALGEWNWPVRWGGWGIKPRGTGGPRPVTATCPDDSKIKFKTEEYINGDNGNALADANQDPRRYTIKDDGDCLNDEVEDDGDIDDDDWVSEHILELQAFRNFMEFSMNVQVSIPERTTPSGITIKPLFNPADDDQLASCSMWKNDFLKGFPAWWAKPGNTETPKTQLYSLLGSKGHSSHMVNAGAKLNSMKARFWKFSDPMSVIKWNAYCSRAEEKHVQRAFSEFKLISGVWNYLNKPDINDKLVATHKEIADWLDNFEELYLEQYPKTQKMNLGLIQWRDFMAAYFEQMVDFSKAWTGLRIRDLRRVWTIRLNQLNVQYQQASAASGTQLAAQIQNERVEWASGFFIGLLWGPKSYINPLCLSQFVLGLSHTTRALTNTTRLAFLPRQWIQT</sequence>
<dbReference type="InterPro" id="IPR011583">
    <property type="entry name" value="Chitinase_II/V-like_cat"/>
</dbReference>
<dbReference type="PANTHER" id="PTHR11177:SF402">
    <property type="entry name" value="CHITINASE"/>
    <property type="match status" value="1"/>
</dbReference>
<keyword evidence="6 12" id="KW-0147">Chitin-binding</keyword>
<feature type="disulfide bond" evidence="12">
    <location>
        <begin position="74"/>
        <end position="86"/>
    </location>
</feature>
<dbReference type="PROSITE" id="PS01095">
    <property type="entry name" value="GH18_1"/>
    <property type="match status" value="1"/>
</dbReference>
<comment type="catalytic activity">
    <reaction evidence="1">
        <text>Random endo-hydrolysis of N-acetyl-beta-D-glucosaminide (1-&gt;4)-beta-linkages in chitin and chitodextrins.</text>
        <dbReference type="EC" id="3.2.1.14"/>
    </reaction>
</comment>
<dbReference type="SMART" id="SM00636">
    <property type="entry name" value="Glyco_18"/>
    <property type="match status" value="1"/>
</dbReference>
<dbReference type="Gene3D" id="3.30.60.10">
    <property type="entry name" value="Endochitinase-like"/>
    <property type="match status" value="2"/>
</dbReference>
<feature type="disulfide bond" evidence="12">
    <location>
        <begin position="40"/>
        <end position="54"/>
    </location>
</feature>
<keyword evidence="7 13" id="KW-0378">Hydrolase</keyword>
<dbReference type="InterPro" id="IPR018371">
    <property type="entry name" value="Chitin-binding_1_CS"/>
</dbReference>
<keyword evidence="11" id="KW-0624">Polysaccharide degradation</keyword>
<feature type="signal peptide" evidence="14">
    <location>
        <begin position="1"/>
        <end position="27"/>
    </location>
</feature>
<feature type="domain" description="Chitin-binding type-1" evidence="15">
    <location>
        <begin position="65"/>
        <end position="110"/>
    </location>
</feature>
<protein>
    <recommendedName>
        <fullName evidence="4">chitinase</fullName>
        <ecNumber evidence="4">3.2.1.14</ecNumber>
    </recommendedName>
</protein>
<evidence type="ECO:0000256" key="2">
    <source>
        <dbReference type="ARBA" id="ARBA00004613"/>
    </source>
</evidence>
<evidence type="ECO:0000256" key="9">
    <source>
        <dbReference type="ARBA" id="ARBA00023277"/>
    </source>
</evidence>
<evidence type="ECO:0000256" key="4">
    <source>
        <dbReference type="ARBA" id="ARBA00012729"/>
    </source>
</evidence>
<dbReference type="Gene3D" id="3.20.20.80">
    <property type="entry name" value="Glycosidases"/>
    <property type="match status" value="1"/>
</dbReference>
<dbReference type="SUPFAM" id="SSF51445">
    <property type="entry name" value="(Trans)glycosidases"/>
    <property type="match status" value="1"/>
</dbReference>
<evidence type="ECO:0000256" key="3">
    <source>
        <dbReference type="ARBA" id="ARBA00008682"/>
    </source>
</evidence>
<comment type="subcellular location">
    <subcellularLocation>
        <location evidence="2">Secreted</location>
    </subcellularLocation>
</comment>
<keyword evidence="10 13" id="KW-0326">Glycosidase</keyword>
<dbReference type="Pfam" id="PF00704">
    <property type="entry name" value="Glyco_hydro_18"/>
    <property type="match status" value="1"/>
</dbReference>
<evidence type="ECO:0000313" key="18">
    <source>
        <dbReference type="Proteomes" id="UP000288429"/>
    </source>
</evidence>
<evidence type="ECO:0000256" key="12">
    <source>
        <dbReference type="PROSITE-ProRule" id="PRU00261"/>
    </source>
</evidence>
<feature type="disulfide bond" evidence="12">
    <location>
        <begin position="79"/>
        <end position="93"/>
    </location>
</feature>
<evidence type="ECO:0000256" key="6">
    <source>
        <dbReference type="ARBA" id="ARBA00022669"/>
    </source>
</evidence>
<dbReference type="PROSITE" id="PS50941">
    <property type="entry name" value="CHIT_BIND_I_2"/>
    <property type="match status" value="2"/>
</dbReference>
<evidence type="ECO:0000256" key="5">
    <source>
        <dbReference type="ARBA" id="ARBA00022525"/>
    </source>
</evidence>
<dbReference type="InterPro" id="IPR029070">
    <property type="entry name" value="Chitinase_insertion_sf"/>
</dbReference>
<dbReference type="GO" id="GO:0006032">
    <property type="term" value="P:chitin catabolic process"/>
    <property type="evidence" value="ECO:0007669"/>
    <property type="project" value="UniProtKB-KW"/>
</dbReference>
<dbReference type="SMART" id="SM00270">
    <property type="entry name" value="ChtBD1"/>
    <property type="match status" value="3"/>
</dbReference>
<organism evidence="17 18">
    <name type="scientific">Fusarium ambrosium</name>
    <dbReference type="NCBI Taxonomy" id="131363"/>
    <lineage>
        <taxon>Eukaryota</taxon>
        <taxon>Fungi</taxon>
        <taxon>Dikarya</taxon>
        <taxon>Ascomycota</taxon>
        <taxon>Pezizomycotina</taxon>
        <taxon>Sordariomycetes</taxon>
        <taxon>Hypocreomycetidae</taxon>
        <taxon>Hypocreales</taxon>
        <taxon>Nectriaceae</taxon>
        <taxon>Fusarium</taxon>
        <taxon>Fusarium solani species complex</taxon>
    </lineage>
</organism>
<dbReference type="InterPro" id="IPR017853">
    <property type="entry name" value="GH"/>
</dbReference>
<dbReference type="CDD" id="cd00035">
    <property type="entry name" value="ChtBD1"/>
    <property type="match status" value="2"/>
</dbReference>
<dbReference type="GO" id="GO:0008061">
    <property type="term" value="F:chitin binding"/>
    <property type="evidence" value="ECO:0007669"/>
    <property type="project" value="UniProtKB-UniRule"/>
</dbReference>
<keyword evidence="12" id="KW-1015">Disulfide bond</keyword>
<dbReference type="EC" id="3.2.1.14" evidence="4"/>
<dbReference type="Pfam" id="PF00187">
    <property type="entry name" value="Chitin_bind_1"/>
    <property type="match status" value="2"/>
</dbReference>
<dbReference type="GO" id="GO:0005576">
    <property type="term" value="C:extracellular region"/>
    <property type="evidence" value="ECO:0007669"/>
    <property type="project" value="UniProtKB-SubCell"/>
</dbReference>
<comment type="caution">
    <text evidence="12">Lacks conserved residue(s) required for the propagation of feature annotation.</text>
</comment>
<dbReference type="InterPro" id="IPR001002">
    <property type="entry name" value="Chitin-bd_1"/>
</dbReference>
<comment type="similarity">
    <text evidence="3">Belongs to the glycosyl hydrolase 18 family. Chitinase class V subfamily.</text>
</comment>
<evidence type="ECO:0000259" key="15">
    <source>
        <dbReference type="PROSITE" id="PS50941"/>
    </source>
</evidence>
<dbReference type="InterPro" id="IPR036861">
    <property type="entry name" value="Endochitinase-like_sf"/>
</dbReference>
<feature type="chain" id="PRO_5019203211" description="chitinase" evidence="14">
    <location>
        <begin position="28"/>
        <end position="1360"/>
    </location>
</feature>
<keyword evidence="18" id="KW-1185">Reference proteome</keyword>
<dbReference type="InterPro" id="IPR050314">
    <property type="entry name" value="Glycosyl_Hydrlase_18"/>
</dbReference>
<dbReference type="InterPro" id="IPR001579">
    <property type="entry name" value="Glyco_hydro_18_chit_AS"/>
</dbReference>
<evidence type="ECO:0000256" key="11">
    <source>
        <dbReference type="ARBA" id="ARBA00023326"/>
    </source>
</evidence>
<comment type="caution">
    <text evidence="17">The sequence shown here is derived from an EMBL/GenBank/DDBJ whole genome shotgun (WGS) entry which is preliminary data.</text>
</comment>
<accession>A0A428SID5</accession>
<evidence type="ECO:0000256" key="10">
    <source>
        <dbReference type="ARBA" id="ARBA00023295"/>
    </source>
</evidence>
<keyword evidence="14" id="KW-0732">Signal</keyword>
<evidence type="ECO:0000256" key="13">
    <source>
        <dbReference type="RuleBase" id="RU000489"/>
    </source>
</evidence>
<name>A0A428SID5_9HYPO</name>
<feature type="domain" description="GH18" evidence="16">
    <location>
        <begin position="160"/>
        <end position="518"/>
    </location>
</feature>
<dbReference type="GO" id="GO:0008843">
    <property type="term" value="F:endochitinase activity"/>
    <property type="evidence" value="ECO:0007669"/>
    <property type="project" value="UniProtKB-EC"/>
</dbReference>
<proteinExistence type="inferred from homology"/>
<gene>
    <name evidence="17" type="ORF">CDV31_015855</name>
</gene>
<reference evidence="17 18" key="1">
    <citation type="submission" date="2017-06" db="EMBL/GenBank/DDBJ databases">
        <title>Cmopartive genomic analysis of Ambrosia Fusariam Clade fungi.</title>
        <authorList>
            <person name="Stajich J.E."/>
            <person name="Carrillo J."/>
            <person name="Kijimoto T."/>
            <person name="Eskalen A."/>
            <person name="O'Donnell K."/>
            <person name="Kasson M."/>
        </authorList>
    </citation>
    <scope>NUCLEOTIDE SEQUENCE [LARGE SCALE GENOMIC DNA]</scope>
    <source>
        <strain evidence="17 18">NRRL 20438</strain>
    </source>
</reference>
<evidence type="ECO:0000256" key="1">
    <source>
        <dbReference type="ARBA" id="ARBA00000822"/>
    </source>
</evidence>
<dbReference type="SUPFAM" id="SSF54556">
    <property type="entry name" value="Chitinase insertion domain"/>
    <property type="match status" value="1"/>
</dbReference>